<evidence type="ECO:0000256" key="1">
    <source>
        <dbReference type="SAM" id="MobiDB-lite"/>
    </source>
</evidence>
<gene>
    <name evidence="2" type="ORF">CDL15_Pgr011312</name>
</gene>
<sequence length="63" mass="7279">MPVRQRPWQPEKIELSTLAPTTAPSEIGLLGLLRDRSRRSWTVPNVPEPGQTRNDERKFGKKR</sequence>
<proteinExistence type="predicted"/>
<dbReference type="AlphaFoldDB" id="A0A218WED8"/>
<accession>A0A218WED8</accession>
<organism evidence="2 3">
    <name type="scientific">Punica granatum</name>
    <name type="common">Pomegranate</name>
    <dbReference type="NCBI Taxonomy" id="22663"/>
    <lineage>
        <taxon>Eukaryota</taxon>
        <taxon>Viridiplantae</taxon>
        <taxon>Streptophyta</taxon>
        <taxon>Embryophyta</taxon>
        <taxon>Tracheophyta</taxon>
        <taxon>Spermatophyta</taxon>
        <taxon>Magnoliopsida</taxon>
        <taxon>eudicotyledons</taxon>
        <taxon>Gunneridae</taxon>
        <taxon>Pentapetalae</taxon>
        <taxon>rosids</taxon>
        <taxon>malvids</taxon>
        <taxon>Myrtales</taxon>
        <taxon>Lythraceae</taxon>
        <taxon>Punica</taxon>
    </lineage>
</organism>
<reference evidence="3" key="1">
    <citation type="journal article" date="2017" name="Plant J.">
        <title>The pomegranate (Punica granatum L.) genome and the genomics of punicalagin biosynthesis.</title>
        <authorList>
            <person name="Qin G."/>
            <person name="Xu C."/>
            <person name="Ming R."/>
            <person name="Tang H."/>
            <person name="Guyot R."/>
            <person name="Kramer E.M."/>
            <person name="Hu Y."/>
            <person name="Yi X."/>
            <person name="Qi Y."/>
            <person name="Xu X."/>
            <person name="Gao Z."/>
            <person name="Pan H."/>
            <person name="Jian J."/>
            <person name="Tian Y."/>
            <person name="Yue Z."/>
            <person name="Xu Y."/>
        </authorList>
    </citation>
    <scope>NUCLEOTIDE SEQUENCE [LARGE SCALE GENOMIC DNA]</scope>
    <source>
        <strain evidence="3">cv. Dabenzi</strain>
    </source>
</reference>
<evidence type="ECO:0000313" key="3">
    <source>
        <dbReference type="Proteomes" id="UP000197138"/>
    </source>
</evidence>
<feature type="compositionally biased region" description="Basic and acidic residues" evidence="1">
    <location>
        <begin position="53"/>
        <end position="63"/>
    </location>
</feature>
<protein>
    <submittedName>
        <fullName evidence="2">Uncharacterized protein</fullName>
    </submittedName>
</protein>
<evidence type="ECO:0000313" key="2">
    <source>
        <dbReference type="EMBL" id="OWM71185.1"/>
    </source>
</evidence>
<dbReference type="Proteomes" id="UP000197138">
    <property type="component" value="Unassembled WGS sequence"/>
</dbReference>
<name>A0A218WED8_PUNGR</name>
<feature type="region of interest" description="Disordered" evidence="1">
    <location>
        <begin position="38"/>
        <end position="63"/>
    </location>
</feature>
<comment type="caution">
    <text evidence="2">The sequence shown here is derived from an EMBL/GenBank/DDBJ whole genome shotgun (WGS) entry which is preliminary data.</text>
</comment>
<dbReference type="EMBL" id="MTKT01004486">
    <property type="protein sequence ID" value="OWM71185.1"/>
    <property type="molecule type" value="Genomic_DNA"/>
</dbReference>